<protein>
    <submittedName>
        <fullName evidence="5">HxlR family transcriptional regulator</fullName>
    </submittedName>
</protein>
<dbReference type="Gene3D" id="1.10.10.10">
    <property type="entry name" value="Winged helix-like DNA-binding domain superfamily/Winged helix DNA-binding domain"/>
    <property type="match status" value="1"/>
</dbReference>
<gene>
    <name evidence="5" type="ORF">FHX44_113156</name>
</gene>
<evidence type="ECO:0000256" key="2">
    <source>
        <dbReference type="ARBA" id="ARBA00023125"/>
    </source>
</evidence>
<evidence type="ECO:0000313" key="5">
    <source>
        <dbReference type="EMBL" id="TWF77251.1"/>
    </source>
</evidence>
<proteinExistence type="predicted"/>
<dbReference type="PROSITE" id="PS51118">
    <property type="entry name" value="HTH_HXLR"/>
    <property type="match status" value="1"/>
</dbReference>
<dbReference type="AlphaFoldDB" id="A0A561SQX8"/>
<dbReference type="InterPro" id="IPR036390">
    <property type="entry name" value="WH_DNA-bd_sf"/>
</dbReference>
<comment type="caution">
    <text evidence="5">The sequence shown here is derived from an EMBL/GenBank/DDBJ whole genome shotgun (WGS) entry which is preliminary data.</text>
</comment>
<keyword evidence="1" id="KW-0805">Transcription regulation</keyword>
<dbReference type="PANTHER" id="PTHR33204:SF18">
    <property type="entry name" value="TRANSCRIPTIONAL REGULATORY PROTEIN"/>
    <property type="match status" value="1"/>
</dbReference>
<name>A0A561SQX8_9PSEU</name>
<dbReference type="Pfam" id="PF01638">
    <property type="entry name" value="HxlR"/>
    <property type="match status" value="1"/>
</dbReference>
<evidence type="ECO:0000256" key="1">
    <source>
        <dbReference type="ARBA" id="ARBA00023015"/>
    </source>
</evidence>
<dbReference type="SUPFAM" id="SSF46785">
    <property type="entry name" value="Winged helix' DNA-binding domain"/>
    <property type="match status" value="1"/>
</dbReference>
<reference evidence="5 6" key="1">
    <citation type="submission" date="2019-06" db="EMBL/GenBank/DDBJ databases">
        <title>Sequencing the genomes of 1000 actinobacteria strains.</title>
        <authorList>
            <person name="Klenk H.-P."/>
        </authorList>
    </citation>
    <scope>NUCLEOTIDE SEQUENCE [LARGE SCALE GENOMIC DNA]</scope>
    <source>
        <strain evidence="5 6">DSM 45671</strain>
    </source>
</reference>
<evidence type="ECO:0000259" key="4">
    <source>
        <dbReference type="PROSITE" id="PS51118"/>
    </source>
</evidence>
<keyword evidence="6" id="KW-1185">Reference proteome</keyword>
<accession>A0A561SQX8</accession>
<organism evidence="5 6">
    <name type="scientific">Pseudonocardia hierapolitana</name>
    <dbReference type="NCBI Taxonomy" id="1128676"/>
    <lineage>
        <taxon>Bacteria</taxon>
        <taxon>Bacillati</taxon>
        <taxon>Actinomycetota</taxon>
        <taxon>Actinomycetes</taxon>
        <taxon>Pseudonocardiales</taxon>
        <taxon>Pseudonocardiaceae</taxon>
        <taxon>Pseudonocardia</taxon>
    </lineage>
</organism>
<dbReference type="Proteomes" id="UP000321261">
    <property type="component" value="Unassembled WGS sequence"/>
</dbReference>
<dbReference type="EMBL" id="VIWU01000001">
    <property type="protein sequence ID" value="TWF77251.1"/>
    <property type="molecule type" value="Genomic_DNA"/>
</dbReference>
<evidence type="ECO:0000313" key="6">
    <source>
        <dbReference type="Proteomes" id="UP000321261"/>
    </source>
</evidence>
<evidence type="ECO:0000256" key="3">
    <source>
        <dbReference type="ARBA" id="ARBA00023163"/>
    </source>
</evidence>
<dbReference type="InterPro" id="IPR002577">
    <property type="entry name" value="HTH_HxlR"/>
</dbReference>
<feature type="domain" description="HTH hxlR-type" evidence="4">
    <location>
        <begin position="18"/>
        <end position="111"/>
    </location>
</feature>
<sequence>MKVGDRAMLGRLYETEDCSVARALELVGERWTLLILREAMFADSTRFSQFQASLAIAPNILTKRLSALVEAGILHVPPGSHEYVLTAMGMTLKPVVVALARWSDRWIGAGPVRFVHDTCDTEVEHRFWCGGCQGEAQPGDVQVRLRSAEEREALDAARLS</sequence>
<dbReference type="PANTHER" id="PTHR33204">
    <property type="entry name" value="TRANSCRIPTIONAL REGULATOR, MARR FAMILY"/>
    <property type="match status" value="1"/>
</dbReference>
<keyword evidence="2" id="KW-0238">DNA-binding</keyword>
<keyword evidence="3" id="KW-0804">Transcription</keyword>
<dbReference type="GO" id="GO:0003677">
    <property type="term" value="F:DNA binding"/>
    <property type="evidence" value="ECO:0007669"/>
    <property type="project" value="UniProtKB-KW"/>
</dbReference>
<dbReference type="InterPro" id="IPR036388">
    <property type="entry name" value="WH-like_DNA-bd_sf"/>
</dbReference>